<evidence type="ECO:0000256" key="3">
    <source>
        <dbReference type="ARBA" id="ARBA00023125"/>
    </source>
</evidence>
<dbReference type="AlphaFoldDB" id="A0A6A6L2F8"/>
<dbReference type="SUPFAM" id="SSF101936">
    <property type="entry name" value="DNA-binding pseudobarrel domain"/>
    <property type="match status" value="1"/>
</dbReference>
<keyword evidence="5" id="KW-0539">Nucleus</keyword>
<sequence length="143" mass="16713">MHIFTKELRFTDVNSALLVPRHALELFPVPEGDHSMQSEAVDTTGFVWRFQLSTRSTGRHPKPVLLRSLWHPFVVEKGLHLGDRVTLFLEYDQENGIQYRVRAQRKTIRLMGYDHWVDVEDLNSSNLQLSSFELQYQFSLAKV</sequence>
<dbReference type="Proteomes" id="UP000467840">
    <property type="component" value="Chromosome 7"/>
</dbReference>
<name>A0A6A6L2F8_HEVBR</name>
<dbReference type="EMBL" id="JAAGAX010000013">
    <property type="protein sequence ID" value="KAF2293869.1"/>
    <property type="molecule type" value="Genomic_DNA"/>
</dbReference>
<proteinExistence type="predicted"/>
<organism evidence="7 8">
    <name type="scientific">Hevea brasiliensis</name>
    <name type="common">Para rubber tree</name>
    <name type="synonym">Siphonia brasiliensis</name>
    <dbReference type="NCBI Taxonomy" id="3981"/>
    <lineage>
        <taxon>Eukaryota</taxon>
        <taxon>Viridiplantae</taxon>
        <taxon>Streptophyta</taxon>
        <taxon>Embryophyta</taxon>
        <taxon>Tracheophyta</taxon>
        <taxon>Spermatophyta</taxon>
        <taxon>Magnoliopsida</taxon>
        <taxon>eudicotyledons</taxon>
        <taxon>Gunneridae</taxon>
        <taxon>Pentapetalae</taxon>
        <taxon>rosids</taxon>
        <taxon>fabids</taxon>
        <taxon>Malpighiales</taxon>
        <taxon>Euphorbiaceae</taxon>
        <taxon>Crotonoideae</taxon>
        <taxon>Micrandreae</taxon>
        <taxon>Hevea</taxon>
    </lineage>
</organism>
<comment type="caution">
    <text evidence="7">The sequence shown here is derived from an EMBL/GenBank/DDBJ whole genome shotgun (WGS) entry which is preliminary data.</text>
</comment>
<keyword evidence="2" id="KW-0805">Transcription regulation</keyword>
<evidence type="ECO:0000256" key="4">
    <source>
        <dbReference type="ARBA" id="ARBA00023163"/>
    </source>
</evidence>
<gene>
    <name evidence="6" type="ORF">GH714_005276</name>
    <name evidence="7" type="ORF">GH714_005288</name>
</gene>
<evidence type="ECO:0000256" key="1">
    <source>
        <dbReference type="ARBA" id="ARBA00004123"/>
    </source>
</evidence>
<evidence type="ECO:0000313" key="8">
    <source>
        <dbReference type="Proteomes" id="UP000467840"/>
    </source>
</evidence>
<dbReference type="Gene3D" id="2.40.330.10">
    <property type="entry name" value="DNA-binding pseudobarrel domain"/>
    <property type="match status" value="1"/>
</dbReference>
<dbReference type="GO" id="GO:0005634">
    <property type="term" value="C:nucleus"/>
    <property type="evidence" value="ECO:0007669"/>
    <property type="project" value="UniProtKB-SubCell"/>
</dbReference>
<protein>
    <recommendedName>
        <fullName evidence="9">TF-B3 domain-containing protein</fullName>
    </recommendedName>
</protein>
<accession>A0A6A6L2F8</accession>
<reference evidence="7 8" key="1">
    <citation type="journal article" date="2020" name="Mol. Plant">
        <title>The Chromosome-Based Rubber Tree Genome Provides New Insights into Spurge Genome Evolution and Rubber Biosynthesis.</title>
        <authorList>
            <person name="Liu J."/>
            <person name="Shi C."/>
            <person name="Shi C.C."/>
            <person name="Li W."/>
            <person name="Zhang Q.J."/>
            <person name="Zhang Y."/>
            <person name="Li K."/>
            <person name="Lu H.F."/>
            <person name="Shi C."/>
            <person name="Zhu S.T."/>
            <person name="Xiao Z.Y."/>
            <person name="Nan H."/>
            <person name="Yue Y."/>
            <person name="Zhu X.G."/>
            <person name="Wu Y."/>
            <person name="Hong X.N."/>
            <person name="Fan G.Y."/>
            <person name="Tong Y."/>
            <person name="Zhang D."/>
            <person name="Mao C.L."/>
            <person name="Liu Y.L."/>
            <person name="Hao S.J."/>
            <person name="Liu W.Q."/>
            <person name="Lv M.Q."/>
            <person name="Zhang H.B."/>
            <person name="Liu Y."/>
            <person name="Hu-Tang G.R."/>
            <person name="Wang J.P."/>
            <person name="Wang J.H."/>
            <person name="Sun Y.H."/>
            <person name="Ni S.B."/>
            <person name="Chen W.B."/>
            <person name="Zhang X.C."/>
            <person name="Jiao Y.N."/>
            <person name="Eichler E.E."/>
            <person name="Li G.H."/>
            <person name="Liu X."/>
            <person name="Gao L.Z."/>
        </authorList>
    </citation>
    <scope>NUCLEOTIDE SEQUENCE [LARGE SCALE GENOMIC DNA]</scope>
    <source>
        <strain evidence="8">cv. GT1</strain>
        <tissue evidence="7">Leaf</tissue>
    </source>
</reference>
<dbReference type="InterPro" id="IPR003340">
    <property type="entry name" value="B3_DNA-bd"/>
</dbReference>
<evidence type="ECO:0000256" key="5">
    <source>
        <dbReference type="ARBA" id="ARBA00023242"/>
    </source>
</evidence>
<dbReference type="EMBL" id="JAAGAX010000013">
    <property type="protein sequence ID" value="KAF2293868.1"/>
    <property type="molecule type" value="Genomic_DNA"/>
</dbReference>
<keyword evidence="3" id="KW-0238">DNA-binding</keyword>
<keyword evidence="8" id="KW-1185">Reference proteome</keyword>
<evidence type="ECO:0000256" key="2">
    <source>
        <dbReference type="ARBA" id="ARBA00023015"/>
    </source>
</evidence>
<evidence type="ECO:0000313" key="7">
    <source>
        <dbReference type="EMBL" id="KAF2293869.1"/>
    </source>
</evidence>
<comment type="subcellular location">
    <subcellularLocation>
        <location evidence="1">Nucleus</location>
    </subcellularLocation>
</comment>
<dbReference type="CDD" id="cd10017">
    <property type="entry name" value="B3_DNA"/>
    <property type="match status" value="1"/>
</dbReference>
<dbReference type="InterPro" id="IPR015300">
    <property type="entry name" value="DNA-bd_pseudobarrel_sf"/>
</dbReference>
<dbReference type="GO" id="GO:0003677">
    <property type="term" value="F:DNA binding"/>
    <property type="evidence" value="ECO:0007669"/>
    <property type="project" value="UniProtKB-KW"/>
</dbReference>
<evidence type="ECO:0000313" key="6">
    <source>
        <dbReference type="EMBL" id="KAF2293868.1"/>
    </source>
</evidence>
<keyword evidence="4" id="KW-0804">Transcription</keyword>
<evidence type="ECO:0008006" key="9">
    <source>
        <dbReference type="Google" id="ProtNLM"/>
    </source>
</evidence>